<comment type="caution">
    <text evidence="5">The sequence shown here is derived from an EMBL/GenBank/DDBJ whole genome shotgun (WGS) entry which is preliminary data.</text>
</comment>
<keyword evidence="1" id="KW-0813">Transport</keyword>
<keyword evidence="2" id="KW-0547">Nucleotide-binding</keyword>
<evidence type="ECO:0000256" key="2">
    <source>
        <dbReference type="ARBA" id="ARBA00022741"/>
    </source>
</evidence>
<feature type="domain" description="ABC transporter" evidence="4">
    <location>
        <begin position="4"/>
        <end position="234"/>
    </location>
</feature>
<dbReference type="RefSeq" id="WP_345008861.1">
    <property type="nucleotide sequence ID" value="NZ_BAABFC010000001.1"/>
</dbReference>
<dbReference type="Pfam" id="PF08402">
    <property type="entry name" value="TOBE_2"/>
    <property type="match status" value="1"/>
</dbReference>
<keyword evidence="3 5" id="KW-0067">ATP-binding</keyword>
<dbReference type="SUPFAM" id="SSF52540">
    <property type="entry name" value="P-loop containing nucleoside triphosphate hydrolases"/>
    <property type="match status" value="1"/>
</dbReference>
<dbReference type="Proteomes" id="UP001501321">
    <property type="component" value="Unassembled WGS sequence"/>
</dbReference>
<dbReference type="EMBL" id="BAABFC010000001">
    <property type="protein sequence ID" value="GAA4492265.1"/>
    <property type="molecule type" value="Genomic_DNA"/>
</dbReference>
<dbReference type="SMART" id="SM00382">
    <property type="entry name" value="AAA"/>
    <property type="match status" value="1"/>
</dbReference>
<dbReference type="InterPro" id="IPR050093">
    <property type="entry name" value="ABC_SmlMolc_Importer"/>
</dbReference>
<dbReference type="GO" id="GO:0005524">
    <property type="term" value="F:ATP binding"/>
    <property type="evidence" value="ECO:0007669"/>
    <property type="project" value="UniProtKB-KW"/>
</dbReference>
<dbReference type="InterPro" id="IPR027417">
    <property type="entry name" value="P-loop_NTPase"/>
</dbReference>
<dbReference type="InterPro" id="IPR017871">
    <property type="entry name" value="ABC_transporter-like_CS"/>
</dbReference>
<sequence length="329" mass="36509">MSFVTLRGLSKQLPDRPLFDNLHLSIQEGELITLLGPSGCGKSTLLRALAGLTPIDGGQILMAGEEITHRAPQQRQIGMVFQHYALFPNMTVAGNVGFGLKMQGVPEPERRERVMQMLELVELAGKANAMPGELSGGQQQRVALARALAVRPRLLLLDEPLSALDARIRRHLRSQIRELVHKLGVTTVFVTHDQEEALLLSDRIVLMQDGQIVQTGTAEEIYARPVNRFAARFIGHYNLLDAETARRLLGHQGQGYLAIRPECIQLQPQAQGQARVLGHQLLGNVVRYQVQWQDQRLDVDTLNQGVQGLLPPGTLVALQFQTDQFREVA</sequence>
<evidence type="ECO:0000259" key="4">
    <source>
        <dbReference type="PROSITE" id="PS50893"/>
    </source>
</evidence>
<evidence type="ECO:0000256" key="3">
    <source>
        <dbReference type="ARBA" id="ARBA00022840"/>
    </source>
</evidence>
<organism evidence="5 6">
    <name type="scientific">Pseudaeromonas paramecii</name>
    <dbReference type="NCBI Taxonomy" id="2138166"/>
    <lineage>
        <taxon>Bacteria</taxon>
        <taxon>Pseudomonadati</taxon>
        <taxon>Pseudomonadota</taxon>
        <taxon>Gammaproteobacteria</taxon>
        <taxon>Aeromonadales</taxon>
        <taxon>Aeromonadaceae</taxon>
        <taxon>Pseudaeromonas</taxon>
    </lineage>
</organism>
<accession>A0ABP8PVX8</accession>
<dbReference type="InterPro" id="IPR003439">
    <property type="entry name" value="ABC_transporter-like_ATP-bd"/>
</dbReference>
<evidence type="ECO:0000313" key="6">
    <source>
        <dbReference type="Proteomes" id="UP001501321"/>
    </source>
</evidence>
<dbReference type="PANTHER" id="PTHR42781">
    <property type="entry name" value="SPERMIDINE/PUTRESCINE IMPORT ATP-BINDING PROTEIN POTA"/>
    <property type="match status" value="1"/>
</dbReference>
<dbReference type="InterPro" id="IPR008995">
    <property type="entry name" value="Mo/tungstate-bd_C_term_dom"/>
</dbReference>
<keyword evidence="6" id="KW-1185">Reference proteome</keyword>
<name>A0ABP8PVX8_9GAMM</name>
<protein>
    <submittedName>
        <fullName evidence="5">ABC transporter ATP-binding protein</fullName>
    </submittedName>
</protein>
<dbReference type="PROSITE" id="PS50893">
    <property type="entry name" value="ABC_TRANSPORTER_2"/>
    <property type="match status" value="1"/>
</dbReference>
<reference evidence="6" key="1">
    <citation type="journal article" date="2019" name="Int. J. Syst. Evol. Microbiol.">
        <title>The Global Catalogue of Microorganisms (GCM) 10K type strain sequencing project: providing services to taxonomists for standard genome sequencing and annotation.</title>
        <authorList>
            <consortium name="The Broad Institute Genomics Platform"/>
            <consortium name="The Broad Institute Genome Sequencing Center for Infectious Disease"/>
            <person name="Wu L."/>
            <person name="Ma J."/>
        </authorList>
    </citation>
    <scope>NUCLEOTIDE SEQUENCE [LARGE SCALE GENOMIC DNA]</scope>
    <source>
        <strain evidence="6">JCM 32226</strain>
    </source>
</reference>
<proteinExistence type="predicted"/>
<dbReference type="SUPFAM" id="SSF50331">
    <property type="entry name" value="MOP-like"/>
    <property type="match status" value="1"/>
</dbReference>
<dbReference type="PROSITE" id="PS00211">
    <property type="entry name" value="ABC_TRANSPORTER_1"/>
    <property type="match status" value="1"/>
</dbReference>
<evidence type="ECO:0000313" key="5">
    <source>
        <dbReference type="EMBL" id="GAA4492265.1"/>
    </source>
</evidence>
<gene>
    <name evidence="5" type="ORF">GCM10023095_00420</name>
</gene>
<dbReference type="Gene3D" id="3.40.50.300">
    <property type="entry name" value="P-loop containing nucleotide triphosphate hydrolases"/>
    <property type="match status" value="1"/>
</dbReference>
<dbReference type="InterPro" id="IPR003593">
    <property type="entry name" value="AAA+_ATPase"/>
</dbReference>
<dbReference type="PANTHER" id="PTHR42781:SF4">
    <property type="entry name" value="SPERMIDINE_PUTRESCINE IMPORT ATP-BINDING PROTEIN POTA"/>
    <property type="match status" value="1"/>
</dbReference>
<evidence type="ECO:0000256" key="1">
    <source>
        <dbReference type="ARBA" id="ARBA00022448"/>
    </source>
</evidence>
<dbReference type="InterPro" id="IPR013611">
    <property type="entry name" value="Transp-assoc_OB_typ2"/>
</dbReference>
<dbReference type="Pfam" id="PF00005">
    <property type="entry name" value="ABC_tran"/>
    <property type="match status" value="1"/>
</dbReference>